<evidence type="ECO:0000313" key="2">
    <source>
        <dbReference type="Proteomes" id="UP000317238"/>
    </source>
</evidence>
<dbReference type="AlphaFoldDB" id="A0A5C5XTX0"/>
<sequence length="81" mass="8438">MLTKTKPSAFSPNKRLTEISALLADSIITLNAQGRLSATNSESLSEVPEDSLDLSAKPVLCVSTRATSAPLKSNQGAQHGA</sequence>
<gene>
    <name evidence="1" type="ORF">Pan14r_50200</name>
</gene>
<protein>
    <submittedName>
        <fullName evidence="1">Uncharacterized protein</fullName>
    </submittedName>
</protein>
<keyword evidence="2" id="KW-1185">Reference proteome</keyword>
<evidence type="ECO:0000313" key="1">
    <source>
        <dbReference type="EMBL" id="TWT65475.1"/>
    </source>
</evidence>
<dbReference type="EMBL" id="SJPL01000002">
    <property type="protein sequence ID" value="TWT65475.1"/>
    <property type="molecule type" value="Genomic_DNA"/>
</dbReference>
<dbReference type="Proteomes" id="UP000317238">
    <property type="component" value="Unassembled WGS sequence"/>
</dbReference>
<organism evidence="1 2">
    <name type="scientific">Crateriforma conspicua</name>
    <dbReference type="NCBI Taxonomy" id="2527996"/>
    <lineage>
        <taxon>Bacteria</taxon>
        <taxon>Pseudomonadati</taxon>
        <taxon>Planctomycetota</taxon>
        <taxon>Planctomycetia</taxon>
        <taxon>Planctomycetales</taxon>
        <taxon>Planctomycetaceae</taxon>
        <taxon>Crateriforma</taxon>
    </lineage>
</organism>
<reference evidence="1 2" key="1">
    <citation type="submission" date="2019-02" db="EMBL/GenBank/DDBJ databases">
        <title>Deep-cultivation of Planctomycetes and their phenomic and genomic characterization uncovers novel biology.</title>
        <authorList>
            <person name="Wiegand S."/>
            <person name="Jogler M."/>
            <person name="Boedeker C."/>
            <person name="Pinto D."/>
            <person name="Vollmers J."/>
            <person name="Rivas-Marin E."/>
            <person name="Kohn T."/>
            <person name="Peeters S.H."/>
            <person name="Heuer A."/>
            <person name="Rast P."/>
            <person name="Oberbeckmann S."/>
            <person name="Bunk B."/>
            <person name="Jeske O."/>
            <person name="Meyerdierks A."/>
            <person name="Storesund J.E."/>
            <person name="Kallscheuer N."/>
            <person name="Luecker S."/>
            <person name="Lage O.M."/>
            <person name="Pohl T."/>
            <person name="Merkel B.J."/>
            <person name="Hornburger P."/>
            <person name="Mueller R.-W."/>
            <person name="Bruemmer F."/>
            <person name="Labrenz M."/>
            <person name="Spormann A.M."/>
            <person name="Op Den Camp H."/>
            <person name="Overmann J."/>
            <person name="Amann R."/>
            <person name="Jetten M.S.M."/>
            <person name="Mascher T."/>
            <person name="Medema M.H."/>
            <person name="Devos D.P."/>
            <person name="Kaster A.-K."/>
            <person name="Ovreas L."/>
            <person name="Rohde M."/>
            <person name="Galperin M.Y."/>
            <person name="Jogler C."/>
        </authorList>
    </citation>
    <scope>NUCLEOTIDE SEQUENCE [LARGE SCALE GENOMIC DNA]</scope>
    <source>
        <strain evidence="1 2">Pan14r</strain>
    </source>
</reference>
<comment type="caution">
    <text evidence="1">The sequence shown here is derived from an EMBL/GenBank/DDBJ whole genome shotgun (WGS) entry which is preliminary data.</text>
</comment>
<proteinExistence type="predicted"/>
<accession>A0A5C5XTX0</accession>
<name>A0A5C5XTX0_9PLAN</name>